<reference evidence="2 3" key="1">
    <citation type="submission" date="2019-09" db="EMBL/GenBank/DDBJ databases">
        <authorList>
            <person name="Depoorter E."/>
        </authorList>
    </citation>
    <scope>NUCLEOTIDE SEQUENCE [LARGE SCALE GENOMIC DNA]</scope>
    <source>
        <strain evidence="2">R-71171</strain>
    </source>
</reference>
<dbReference type="Proteomes" id="UP000494182">
    <property type="component" value="Unassembled WGS sequence"/>
</dbReference>
<keyword evidence="2" id="KW-0808">Transferase</keyword>
<feature type="domain" description="Glycosyl transferase family 1" evidence="1">
    <location>
        <begin position="364"/>
        <end position="527"/>
    </location>
</feature>
<evidence type="ECO:0000313" key="3">
    <source>
        <dbReference type="Proteomes" id="UP000494182"/>
    </source>
</evidence>
<accession>A0A6P2XVP7</accession>
<dbReference type="CDD" id="cd03809">
    <property type="entry name" value="GT4_MtfB-like"/>
    <property type="match status" value="1"/>
</dbReference>
<dbReference type="AlphaFoldDB" id="A0A6P2XVP7"/>
<name>A0A6P2XVP7_9BURK</name>
<dbReference type="Pfam" id="PF00534">
    <property type="entry name" value="Glycos_transf_1"/>
    <property type="match status" value="1"/>
</dbReference>
<protein>
    <submittedName>
        <fullName evidence="2">Glycosyltransferase</fullName>
    </submittedName>
</protein>
<evidence type="ECO:0000313" key="2">
    <source>
        <dbReference type="EMBL" id="VWD13910.1"/>
    </source>
</evidence>
<dbReference type="EMBL" id="CABVQT010000006">
    <property type="protein sequence ID" value="VWD13910.1"/>
    <property type="molecule type" value="Genomic_DNA"/>
</dbReference>
<dbReference type="Gene3D" id="3.40.50.2000">
    <property type="entry name" value="Glycogen Phosphorylase B"/>
    <property type="match status" value="2"/>
</dbReference>
<dbReference type="PANTHER" id="PTHR46401:SF8">
    <property type="entry name" value="BLL6006 PROTEIN"/>
    <property type="match status" value="1"/>
</dbReference>
<dbReference type="PANTHER" id="PTHR46401">
    <property type="entry name" value="GLYCOSYLTRANSFERASE WBBK-RELATED"/>
    <property type="match status" value="1"/>
</dbReference>
<dbReference type="GO" id="GO:0016757">
    <property type="term" value="F:glycosyltransferase activity"/>
    <property type="evidence" value="ECO:0007669"/>
    <property type="project" value="InterPro"/>
</dbReference>
<gene>
    <name evidence="2" type="ORF">BCO71171_02694</name>
</gene>
<proteinExistence type="predicted"/>
<organism evidence="2 3">
    <name type="scientific">Burkholderia contaminans</name>
    <dbReference type="NCBI Taxonomy" id="488447"/>
    <lineage>
        <taxon>Bacteria</taxon>
        <taxon>Pseudomonadati</taxon>
        <taxon>Pseudomonadota</taxon>
        <taxon>Betaproteobacteria</taxon>
        <taxon>Burkholderiales</taxon>
        <taxon>Burkholderiaceae</taxon>
        <taxon>Burkholderia</taxon>
        <taxon>Burkholderia cepacia complex</taxon>
    </lineage>
</organism>
<evidence type="ECO:0000259" key="1">
    <source>
        <dbReference type="Pfam" id="PF00534"/>
    </source>
</evidence>
<sequence>MKHNFAPPSDHAYNLLTSVSRGNRCPAPLALLSTYAPARIAQTHRHLEMSQPNPPDTPRRRILLEMRPALDGFAGIPQETRLLFRNLATSPLIEIAGLLQTSLRFLSPGTLLPNDGKDDDTHPISERFNQYSRTIVSLDTKPNNKLLSEIELYLKRRRVAYGLMLKTALLGGRNTIPLTHFDSRHFEEYVWQALFSKTLPAEDFSHVTLRPFRVCTVPWNIMQSAGLLSLKWRKRAVYPTIDTTGHDVFIAQTPYPGRVAPGTKLVVRYHDALPIFMPHAFANKSRHQATHFRALADNVAQGAYFACVSESTRQDLLSVFPELETRSVTIPNMVSHHFFSEDSPTSHVESIVRTRRNTSISDTPFQHPPGVTFRYLLMVSTLEPRKNHALLISAFAALRASTDPELKLIIVGSIGWDADSIIRDMQPWLEQDAIYPLERVPADELRVLYRHATATVCPSVAEGFDFSGVEAMRSGSVVAASDIPVHREIYADAAEYFDAHSAASLTDSLRRMLTSPEASAKRQHAIERGAAISEQYLPDNILPQWEAFLSRVGPTA</sequence>
<dbReference type="InterPro" id="IPR001296">
    <property type="entry name" value="Glyco_trans_1"/>
</dbReference>
<dbReference type="SUPFAM" id="SSF53756">
    <property type="entry name" value="UDP-Glycosyltransferase/glycogen phosphorylase"/>
    <property type="match status" value="1"/>
</dbReference>